<feature type="transmembrane region" description="Helical" evidence="1">
    <location>
        <begin position="42"/>
        <end position="64"/>
    </location>
</feature>
<evidence type="ECO:0000313" key="2">
    <source>
        <dbReference type="EMBL" id="KRR20378.1"/>
    </source>
</evidence>
<gene>
    <name evidence="2" type="ORF">CQ13_32560</name>
</gene>
<sequence length="95" mass="10618">MPWSTSFEDPIPLPNGRQLLTLRDAASYIMKLPKAEHSAPEWLAAMEALILVAGSGGPTMLARIGVMRALNRGRVPEFTESKGHHWGRRKLKRDQ</sequence>
<keyword evidence="1" id="KW-1133">Transmembrane helix</keyword>
<dbReference type="Proteomes" id="UP000052023">
    <property type="component" value="Unassembled WGS sequence"/>
</dbReference>
<comment type="caution">
    <text evidence="2">The sequence shown here is derived from an EMBL/GenBank/DDBJ whole genome shotgun (WGS) entry which is preliminary data.</text>
</comment>
<keyword evidence="1" id="KW-0472">Membrane</keyword>
<keyword evidence="3" id="KW-1185">Reference proteome</keyword>
<organism evidence="2 3">
    <name type="scientific">Bradyrhizobium retamae</name>
    <dbReference type="NCBI Taxonomy" id="1300035"/>
    <lineage>
        <taxon>Bacteria</taxon>
        <taxon>Pseudomonadati</taxon>
        <taxon>Pseudomonadota</taxon>
        <taxon>Alphaproteobacteria</taxon>
        <taxon>Hyphomicrobiales</taxon>
        <taxon>Nitrobacteraceae</taxon>
        <taxon>Bradyrhizobium</taxon>
    </lineage>
</organism>
<evidence type="ECO:0000313" key="3">
    <source>
        <dbReference type="Proteomes" id="UP000052023"/>
    </source>
</evidence>
<proteinExistence type="predicted"/>
<protein>
    <submittedName>
        <fullName evidence="2">Uncharacterized protein</fullName>
    </submittedName>
</protein>
<name>A0A0R3MKD3_9BRAD</name>
<accession>A0A0R3MKD3</accession>
<dbReference type="EMBL" id="LLYA01000178">
    <property type="protein sequence ID" value="KRR20378.1"/>
    <property type="molecule type" value="Genomic_DNA"/>
</dbReference>
<dbReference type="OrthoDB" id="8241295at2"/>
<reference evidence="2 3" key="1">
    <citation type="submission" date="2014-03" db="EMBL/GenBank/DDBJ databases">
        <title>Bradyrhizobium valentinum sp. nov., isolated from effective nodules of Lupinus mariae-josephae, a lupine endemic of basic-lime soils in Eastern Spain.</title>
        <authorList>
            <person name="Duran D."/>
            <person name="Rey L."/>
            <person name="Navarro A."/>
            <person name="Busquets A."/>
            <person name="Imperial J."/>
            <person name="Ruiz-Argueso T."/>
        </authorList>
    </citation>
    <scope>NUCLEOTIDE SEQUENCE [LARGE SCALE GENOMIC DNA]</scope>
    <source>
        <strain evidence="2 3">Ro19</strain>
    </source>
</reference>
<dbReference type="AlphaFoldDB" id="A0A0R3MKD3"/>
<evidence type="ECO:0000256" key="1">
    <source>
        <dbReference type="SAM" id="Phobius"/>
    </source>
</evidence>
<keyword evidence="1" id="KW-0812">Transmembrane</keyword>